<comment type="caution">
    <text evidence="1">The sequence shown here is derived from an EMBL/GenBank/DDBJ whole genome shotgun (WGS) entry which is preliminary data.</text>
</comment>
<dbReference type="Proteomes" id="UP001295420">
    <property type="component" value="Unassembled WGS sequence"/>
</dbReference>
<dbReference type="EMBL" id="CAKMTQ010000034">
    <property type="protein sequence ID" value="CAH1536567.1"/>
    <property type="molecule type" value="Genomic_DNA"/>
</dbReference>
<accession>A0AAU9Q9S0</accession>
<protein>
    <submittedName>
        <fullName evidence="1">Uncharacterized protein</fullName>
    </submittedName>
</protein>
<sequence length="42" mass="4933">MRTGNIIETTTDEVCLNIKTMQQIEIWRMLIYLSYPNLNANS</sequence>
<organism evidence="1 2">
    <name type="scientific">Vibrio owensii</name>
    <dbReference type="NCBI Taxonomy" id="696485"/>
    <lineage>
        <taxon>Bacteria</taxon>
        <taxon>Pseudomonadati</taxon>
        <taxon>Pseudomonadota</taxon>
        <taxon>Gammaproteobacteria</taxon>
        <taxon>Vibrionales</taxon>
        <taxon>Vibrionaceae</taxon>
        <taxon>Vibrio</taxon>
    </lineage>
</organism>
<evidence type="ECO:0000313" key="1">
    <source>
        <dbReference type="EMBL" id="CAH1536567.1"/>
    </source>
</evidence>
<gene>
    <name evidence="1" type="ORF">THF1D04_40448</name>
</gene>
<proteinExistence type="predicted"/>
<dbReference type="AlphaFoldDB" id="A0AAU9Q9S0"/>
<evidence type="ECO:0000313" key="2">
    <source>
        <dbReference type="Proteomes" id="UP001295420"/>
    </source>
</evidence>
<name>A0AAU9Q9S0_9VIBR</name>
<reference evidence="1" key="1">
    <citation type="submission" date="2022-01" db="EMBL/GenBank/DDBJ databases">
        <authorList>
            <person name="Lagorce A."/>
        </authorList>
    </citation>
    <scope>NUCLEOTIDE SEQUENCE</scope>
    <source>
        <strain evidence="1">Th15_F1_D04</strain>
    </source>
</reference>